<sequence length="222" mass="26063">MCNRFLWGEIIHNVLPQRFLGRESVYQYRKGVLVSETSLFSLGWLDSRAQVKTHLLSLKPLVRSLLSCEIRDGKRTSFWFDDWSRHGPLISFIGDNGPRQTWIHAQTTVAEALQSRDWQIPLRSRNASIQVLRDTLRSSWDEIIQWLLSSNTNKKDQVLRKIACHATVYWLWRERNNRLHNVNSLPTSTLFRHIDHAIRDILLARRKGKDCPLLLSTWLTHS</sequence>
<gene>
    <name evidence="1" type="ORF">TAV2_LOCUS2527</name>
</gene>
<evidence type="ECO:0000313" key="2">
    <source>
        <dbReference type="Proteomes" id="UP000836841"/>
    </source>
</evidence>
<protein>
    <recommendedName>
        <fullName evidence="3">Reverse transcriptase zinc-binding domain-containing protein</fullName>
    </recommendedName>
</protein>
<dbReference type="EMBL" id="OU466857">
    <property type="protein sequence ID" value="CAH2035867.1"/>
    <property type="molecule type" value="Genomic_DNA"/>
</dbReference>
<reference evidence="1 2" key="1">
    <citation type="submission" date="2022-03" db="EMBL/GenBank/DDBJ databases">
        <authorList>
            <person name="Nunn A."/>
            <person name="Chopra R."/>
            <person name="Nunn A."/>
            <person name="Contreras Garrido A."/>
        </authorList>
    </citation>
    <scope>NUCLEOTIDE SEQUENCE [LARGE SCALE GENOMIC DNA]</scope>
</reference>
<dbReference type="AlphaFoldDB" id="A0AAU9R7V8"/>
<dbReference type="Proteomes" id="UP000836841">
    <property type="component" value="Chromosome 1"/>
</dbReference>
<accession>A0AAU9R7V8</accession>
<keyword evidence="2" id="KW-1185">Reference proteome</keyword>
<proteinExistence type="predicted"/>
<evidence type="ECO:0000313" key="1">
    <source>
        <dbReference type="EMBL" id="CAH2035867.1"/>
    </source>
</evidence>
<organism evidence="1 2">
    <name type="scientific">Thlaspi arvense</name>
    <name type="common">Field penny-cress</name>
    <dbReference type="NCBI Taxonomy" id="13288"/>
    <lineage>
        <taxon>Eukaryota</taxon>
        <taxon>Viridiplantae</taxon>
        <taxon>Streptophyta</taxon>
        <taxon>Embryophyta</taxon>
        <taxon>Tracheophyta</taxon>
        <taxon>Spermatophyta</taxon>
        <taxon>Magnoliopsida</taxon>
        <taxon>eudicotyledons</taxon>
        <taxon>Gunneridae</taxon>
        <taxon>Pentapetalae</taxon>
        <taxon>rosids</taxon>
        <taxon>malvids</taxon>
        <taxon>Brassicales</taxon>
        <taxon>Brassicaceae</taxon>
        <taxon>Thlaspideae</taxon>
        <taxon>Thlaspi</taxon>
    </lineage>
</organism>
<name>A0AAU9R7V8_THLAR</name>
<evidence type="ECO:0008006" key="3">
    <source>
        <dbReference type="Google" id="ProtNLM"/>
    </source>
</evidence>